<evidence type="ECO:0000259" key="2">
    <source>
        <dbReference type="Pfam" id="PF02719"/>
    </source>
</evidence>
<keyword evidence="4" id="KW-1185">Reference proteome</keyword>
<comment type="caution">
    <text evidence="3">The sequence shown here is derived from an EMBL/GenBank/DDBJ whole genome shotgun (WGS) entry which is preliminary data.</text>
</comment>
<name>A0ABV5B0H0_9BACL</name>
<sequence length="334" mass="37047">MFNNSVIMVTGGTGSWGRELVTQLLLHNPKKIIIYSRNESNQVKMNLKFNDPRLSFCIGDIRDPEALISACQGVDYVFHMAALKHVNICEEQPNEALKTNIIGTQNVINAAAANGVKKVINISTDKASDPANFYGMTKAIAEKLIIYANTLYTETRFVNVRGGNILGSSGSVLHLFITQLKENGQIGITDREMVRFFMTTQSATELVLTAAKEGKGGETFVLMMNACKITDLAEVLIETYGIKDAKIVHIGTRPGEKLTEILLSEYESRHAAIYNNRYFVVLPEFELPELKNAYASCPSEQVKKYVSAANLMSKQEIRQMLEDGGFISAREMNS</sequence>
<dbReference type="Gene3D" id="3.40.50.720">
    <property type="entry name" value="NAD(P)-binding Rossmann-like Domain"/>
    <property type="match status" value="1"/>
</dbReference>
<dbReference type="RefSeq" id="WP_375358011.1">
    <property type="nucleotide sequence ID" value="NZ_JBHHMI010000038.1"/>
</dbReference>
<gene>
    <name evidence="3" type="ORF">ACE41H_23580</name>
</gene>
<evidence type="ECO:0000313" key="3">
    <source>
        <dbReference type="EMBL" id="MFB5269740.1"/>
    </source>
</evidence>
<feature type="domain" description="Polysaccharide biosynthesis protein CapD-like" evidence="2">
    <location>
        <begin position="7"/>
        <end position="279"/>
    </location>
</feature>
<dbReference type="InterPro" id="IPR051203">
    <property type="entry name" value="Polysaccharide_Synthase-Rel"/>
</dbReference>
<dbReference type="Proteomes" id="UP001580346">
    <property type="component" value="Unassembled WGS sequence"/>
</dbReference>
<dbReference type="InterPro" id="IPR003869">
    <property type="entry name" value="Polysac_CapD-like"/>
</dbReference>
<reference evidence="3 4" key="1">
    <citation type="submission" date="2024-09" db="EMBL/GenBank/DDBJ databases">
        <title>Paenibacillus zeirhizospherea sp. nov., isolated from surface of the maize (Zea mays) roots in a horticulture field, Hungary.</title>
        <authorList>
            <person name="Marton D."/>
            <person name="Farkas M."/>
            <person name="Bedics A."/>
            <person name="Toth E."/>
            <person name="Tancsics A."/>
            <person name="Boka K."/>
            <person name="Maroti G."/>
            <person name="Kriszt B."/>
            <person name="Cserhati M."/>
        </authorList>
    </citation>
    <scope>NUCLEOTIDE SEQUENCE [LARGE SCALE GENOMIC DNA]</scope>
    <source>
        <strain evidence="3 4">KCTC 33519</strain>
    </source>
</reference>
<comment type="similarity">
    <text evidence="1">Belongs to the polysaccharide synthase family.</text>
</comment>
<proteinExistence type="inferred from homology"/>
<dbReference type="PANTHER" id="PTHR43318">
    <property type="entry name" value="UDP-N-ACETYLGLUCOSAMINE 4,6-DEHYDRATASE"/>
    <property type="match status" value="1"/>
</dbReference>
<dbReference type="InterPro" id="IPR036291">
    <property type="entry name" value="NAD(P)-bd_dom_sf"/>
</dbReference>
<evidence type="ECO:0000256" key="1">
    <source>
        <dbReference type="ARBA" id="ARBA00007430"/>
    </source>
</evidence>
<protein>
    <submittedName>
        <fullName evidence="3">Polysaccharide biosynthesis protein</fullName>
    </submittedName>
</protein>
<evidence type="ECO:0000313" key="4">
    <source>
        <dbReference type="Proteomes" id="UP001580346"/>
    </source>
</evidence>
<accession>A0ABV5B0H0</accession>
<dbReference type="SUPFAM" id="SSF51735">
    <property type="entry name" value="NAD(P)-binding Rossmann-fold domains"/>
    <property type="match status" value="1"/>
</dbReference>
<dbReference type="PANTHER" id="PTHR43318:SF2">
    <property type="entry name" value="UDP-N-ACETYLGLUCOSAMINE 4,6-DEHYDRATASE (INVERTING)"/>
    <property type="match status" value="1"/>
</dbReference>
<dbReference type="Pfam" id="PF02719">
    <property type="entry name" value="Polysacc_synt_2"/>
    <property type="match status" value="1"/>
</dbReference>
<dbReference type="CDD" id="cd05237">
    <property type="entry name" value="UDP_invert_4-6DH_SDR_e"/>
    <property type="match status" value="1"/>
</dbReference>
<dbReference type="EMBL" id="JBHHMI010000038">
    <property type="protein sequence ID" value="MFB5269740.1"/>
    <property type="molecule type" value="Genomic_DNA"/>
</dbReference>
<organism evidence="3 4">
    <name type="scientific">Paenibacillus enshidis</name>
    <dbReference type="NCBI Taxonomy" id="1458439"/>
    <lineage>
        <taxon>Bacteria</taxon>
        <taxon>Bacillati</taxon>
        <taxon>Bacillota</taxon>
        <taxon>Bacilli</taxon>
        <taxon>Bacillales</taxon>
        <taxon>Paenibacillaceae</taxon>
        <taxon>Paenibacillus</taxon>
    </lineage>
</organism>